<reference evidence="3" key="2">
    <citation type="journal article" date="2018" name="DNA Res.">
        <title>Comparative genome and transcriptome analyses reveal adaptations to opportunistic infections in woody plant degrading pathogens of Botryosphaeriaceae.</title>
        <authorList>
            <person name="Yan J.Y."/>
            <person name="Zhao W.S."/>
            <person name="Chen Z."/>
            <person name="Xing Q.K."/>
            <person name="Zhang W."/>
            <person name="Chethana K.W.T."/>
            <person name="Xue M.F."/>
            <person name="Xu J.P."/>
            <person name="Phillips A.J.L."/>
            <person name="Wang Y."/>
            <person name="Liu J.H."/>
            <person name="Liu M."/>
            <person name="Zhou Y."/>
            <person name="Jayawardena R.S."/>
            <person name="Manawasinghe I.S."/>
            <person name="Huang J.B."/>
            <person name="Qiao G.H."/>
            <person name="Fu C.Y."/>
            <person name="Guo F.F."/>
            <person name="Dissanayake A.J."/>
            <person name="Peng Y.L."/>
            <person name="Hyde K.D."/>
            <person name="Li X.H."/>
        </authorList>
    </citation>
    <scope>NUCLEOTIDE SEQUENCE</scope>
    <source>
        <strain evidence="3">CSS-01s</strain>
    </source>
</reference>
<dbReference type="PANTHER" id="PTHR48229:SF1">
    <property type="entry name" value="ALPHA METHYLACYL-COA RACEMASE-RELATED"/>
    <property type="match status" value="1"/>
</dbReference>
<name>A0A5N5DUD6_9PEZI</name>
<dbReference type="GO" id="GO:0016740">
    <property type="term" value="F:transferase activity"/>
    <property type="evidence" value="ECO:0007669"/>
    <property type="project" value="UniProtKB-KW"/>
</dbReference>
<sequence>MSGASHPTVPGVYGPGTHTDTMFTPVPEDTQRIFNHLVSQTPGFTKDPELLSKVKFVGDDYPTLPGPIKAVSVAAALHAMSGVLADEILALRGAPSKDRQITVDTTHTAFWFAAIATCFLDGEDVVSLVKGKKLGGVVPDFEQGWIDTPMKYRSTAIYPTKDKDAWYSFHGSLAAVPLLESLGIDPKAADCKTPAEAWEHIAQTLRTKTAAELEFNNLLHGFCGSLCFTPEAWNNSEMGKSLARHPVVNVQQQTQAAPTPAVVFPPLDPSDRRPLAGVKVVEMTRIIAGPQIGAVLSSYGADVIRINAPHLIDVNVLQLTLNAGKRTIAIDLRQPADAAYLRSLLADADVFVQGFRQSRLEKWGLGLNSLLRMAAERQKGIVYVSENCYGPDGYYAERPGWQQIADAAAGSAYVQGRALGLPEGECVLPSLPVSDMTTGIIGAVGAMQALRDRAVKGGSYYAHAALTTVNTFALTPEVGLYQPETVKECADRFRWGPMRSSDHVFDLLFTVWDGWTRVFADRLREDNDKLFKRFDRSEFAGRRIAFLKPVVSFGKDDASSPEWRTPSVPYCLEDKANVAFR</sequence>
<dbReference type="InterPro" id="IPR023606">
    <property type="entry name" value="CoA-Trfase_III_dom_1_sf"/>
</dbReference>
<protein>
    <submittedName>
        <fullName evidence="3">Caib baif family enzyme protein</fullName>
    </submittedName>
    <submittedName>
        <fullName evidence="2">Succinyl-CoA--L-malate CoA-transferase beta subunit</fullName>
    </submittedName>
</protein>
<dbReference type="InterPro" id="IPR052985">
    <property type="entry name" value="CoA-trans_III_biosynth/detox"/>
</dbReference>
<dbReference type="PANTHER" id="PTHR48229">
    <property type="entry name" value="CAIB/BAIF FAMILY ENZYME (AFU_ORTHOLOGUE AFUA_1G05360)-RELATED"/>
    <property type="match status" value="1"/>
</dbReference>
<dbReference type="OrthoDB" id="2308815at2759"/>
<comment type="similarity">
    <text evidence="1">Belongs to the CoA-transferase III family.</text>
</comment>
<dbReference type="SUPFAM" id="SSF89796">
    <property type="entry name" value="CoA-transferase family III (CaiB/BaiF)"/>
    <property type="match status" value="2"/>
</dbReference>
<evidence type="ECO:0000256" key="1">
    <source>
        <dbReference type="ARBA" id="ARBA00008383"/>
    </source>
</evidence>
<evidence type="ECO:0000313" key="2">
    <source>
        <dbReference type="EMBL" id="KAB2581313.1"/>
    </source>
</evidence>
<dbReference type="InterPro" id="IPR003673">
    <property type="entry name" value="CoA-Trfase_fam_III"/>
</dbReference>
<proteinExistence type="inferred from homology"/>
<evidence type="ECO:0000313" key="3">
    <source>
        <dbReference type="EMBL" id="KAF9629446.1"/>
    </source>
</evidence>
<evidence type="ECO:0000313" key="4">
    <source>
        <dbReference type="Proteomes" id="UP000325902"/>
    </source>
</evidence>
<dbReference type="Pfam" id="PF02515">
    <property type="entry name" value="CoA_transf_3"/>
    <property type="match status" value="1"/>
</dbReference>
<dbReference type="AlphaFoldDB" id="A0A5N5DUD6"/>
<comment type="caution">
    <text evidence="2">The sequence shown here is derived from an EMBL/GenBank/DDBJ whole genome shotgun (WGS) entry which is preliminary data.</text>
</comment>
<dbReference type="Proteomes" id="UP000325902">
    <property type="component" value="Unassembled WGS sequence"/>
</dbReference>
<accession>A0A5N5DUD6</accession>
<reference evidence="3" key="1">
    <citation type="submission" date="2016-08" db="EMBL/GenBank/DDBJ databases">
        <authorList>
            <person name="Yan J."/>
        </authorList>
    </citation>
    <scope>NUCLEOTIDE SEQUENCE</scope>
    <source>
        <strain evidence="3">CSS-01s</strain>
    </source>
</reference>
<dbReference type="EMBL" id="MDYX01000024">
    <property type="protein sequence ID" value="KAF9629446.1"/>
    <property type="molecule type" value="Genomic_DNA"/>
</dbReference>
<reference evidence="2 4" key="3">
    <citation type="journal article" date="2019" name="Sci. Rep.">
        <title>A multi-omics analysis of the grapevine pathogen Lasiodiplodia theobromae reveals that temperature affects the expression of virulence- and pathogenicity-related genes.</title>
        <authorList>
            <person name="Felix C."/>
            <person name="Meneses R."/>
            <person name="Goncalves M.F.M."/>
            <person name="Tilleman L."/>
            <person name="Duarte A.S."/>
            <person name="Jorrin-Novo J.V."/>
            <person name="Van de Peer Y."/>
            <person name="Deforce D."/>
            <person name="Van Nieuwerburgh F."/>
            <person name="Esteves A.C."/>
            <person name="Alves A."/>
        </authorList>
    </citation>
    <scope>NUCLEOTIDE SEQUENCE [LARGE SCALE GENOMIC DNA]</scope>
    <source>
        <strain evidence="2 4">LA-SOL3</strain>
    </source>
</reference>
<organism evidence="2 4">
    <name type="scientific">Lasiodiplodia theobromae</name>
    <dbReference type="NCBI Taxonomy" id="45133"/>
    <lineage>
        <taxon>Eukaryota</taxon>
        <taxon>Fungi</taxon>
        <taxon>Dikarya</taxon>
        <taxon>Ascomycota</taxon>
        <taxon>Pezizomycotina</taxon>
        <taxon>Dothideomycetes</taxon>
        <taxon>Dothideomycetes incertae sedis</taxon>
        <taxon>Botryosphaeriales</taxon>
        <taxon>Botryosphaeriaceae</taxon>
        <taxon>Lasiodiplodia</taxon>
    </lineage>
</organism>
<dbReference type="EMBL" id="VCHE01000001">
    <property type="protein sequence ID" value="KAB2581313.1"/>
    <property type="molecule type" value="Genomic_DNA"/>
</dbReference>
<gene>
    <name evidence="2" type="primary">smtB</name>
    <name evidence="3" type="ORF">BFW01_g10649</name>
    <name evidence="2" type="ORF">DBV05_g286</name>
</gene>
<dbReference type="Proteomes" id="UP000627934">
    <property type="component" value="Unassembled WGS sequence"/>
</dbReference>
<dbReference type="Gene3D" id="3.40.50.10540">
    <property type="entry name" value="Crotonobetainyl-coa:carnitine coa-transferase, domain 1"/>
    <property type="match status" value="1"/>
</dbReference>
<keyword evidence="2" id="KW-0808">Transferase</keyword>
<keyword evidence="4" id="KW-1185">Reference proteome</keyword>